<gene>
    <name evidence="2" type="ORF">COT81_03680</name>
</gene>
<keyword evidence="1" id="KW-0812">Transmembrane</keyword>
<evidence type="ECO:0000313" key="3">
    <source>
        <dbReference type="Proteomes" id="UP000230935"/>
    </source>
</evidence>
<reference evidence="3" key="1">
    <citation type="submission" date="2017-09" db="EMBL/GenBank/DDBJ databases">
        <title>Depth-based differentiation of microbial function through sediment-hosted aquifers and enrichment of novel symbionts in the deep terrestrial subsurface.</title>
        <authorList>
            <person name="Probst A.J."/>
            <person name="Ladd B."/>
            <person name="Jarett J.K."/>
            <person name="Geller-Mcgrath D.E."/>
            <person name="Sieber C.M.K."/>
            <person name="Emerson J.B."/>
            <person name="Anantharaman K."/>
            <person name="Thomas B.C."/>
            <person name="Malmstrom R."/>
            <person name="Stieglmeier M."/>
            <person name="Klingl A."/>
            <person name="Woyke T."/>
            <person name="Ryan C.M."/>
            <person name="Banfield J.F."/>
        </authorList>
    </citation>
    <scope>NUCLEOTIDE SEQUENCE [LARGE SCALE GENOMIC DNA]</scope>
</reference>
<dbReference type="Proteomes" id="UP000230935">
    <property type="component" value="Unassembled WGS sequence"/>
</dbReference>
<dbReference type="AlphaFoldDB" id="A0A2H0W0S6"/>
<organism evidence="2 3">
    <name type="scientific">Candidatus Buchananbacteria bacterium CG10_big_fil_rev_8_21_14_0_10_42_9</name>
    <dbReference type="NCBI Taxonomy" id="1974526"/>
    <lineage>
        <taxon>Bacteria</taxon>
        <taxon>Candidatus Buchananiibacteriota</taxon>
    </lineage>
</organism>
<keyword evidence="1" id="KW-1133">Transmembrane helix</keyword>
<accession>A0A2H0W0S6</accession>
<dbReference type="EMBL" id="PEZZ01000029">
    <property type="protein sequence ID" value="PIS04948.1"/>
    <property type="molecule type" value="Genomic_DNA"/>
</dbReference>
<comment type="caution">
    <text evidence="2">The sequence shown here is derived from an EMBL/GenBank/DDBJ whole genome shotgun (WGS) entry which is preliminary data.</text>
</comment>
<evidence type="ECO:0000313" key="2">
    <source>
        <dbReference type="EMBL" id="PIS04948.1"/>
    </source>
</evidence>
<keyword evidence="1" id="KW-0472">Membrane</keyword>
<protein>
    <submittedName>
        <fullName evidence="2">Uncharacterized protein</fullName>
    </submittedName>
</protein>
<evidence type="ECO:0000256" key="1">
    <source>
        <dbReference type="SAM" id="Phobius"/>
    </source>
</evidence>
<name>A0A2H0W0S6_9BACT</name>
<proteinExistence type="predicted"/>
<sequence>MEISRRNKIIIAILVVIVILVIAIIFLTRSDDGPAVNTNQSEQSQTFQRLTPNNDFGVELGSGAVVQPEQVETGSALLAVARTFAERYGSYSNQSDFENLKDVQALMTEDFVRQTQALINQSALGQNTEVYQGVTTKVVSAKIISLSDANAQVMASVQRKDARESTVNYQLKYQNLLLDMVKIGDGWLVNQATWQ</sequence>
<feature type="transmembrane region" description="Helical" evidence="1">
    <location>
        <begin position="9"/>
        <end position="27"/>
    </location>
</feature>